<accession>A0ABW8RDG3</accession>
<dbReference type="Pfam" id="PF01074">
    <property type="entry name" value="Glyco_hydro_38N"/>
    <property type="match status" value="1"/>
</dbReference>
<evidence type="ECO:0000259" key="5">
    <source>
        <dbReference type="SMART" id="SM00872"/>
    </source>
</evidence>
<comment type="similarity">
    <text evidence="1">Belongs to the glycosyl hydrolase 38 family.</text>
</comment>
<evidence type="ECO:0000256" key="4">
    <source>
        <dbReference type="ARBA" id="ARBA00023295"/>
    </source>
</evidence>
<dbReference type="InterPro" id="IPR015341">
    <property type="entry name" value="Glyco_hydro_38_cen"/>
</dbReference>
<dbReference type="Gene3D" id="2.60.40.2220">
    <property type="match status" value="1"/>
</dbReference>
<reference evidence="6 7" key="1">
    <citation type="submission" date="2024-11" db="EMBL/GenBank/DDBJ databases">
        <authorList>
            <person name="Lucas J.A."/>
        </authorList>
    </citation>
    <scope>NUCLEOTIDE SEQUENCE [LARGE SCALE GENOMIC DNA]</scope>
    <source>
        <strain evidence="6 7">Z 5.4</strain>
    </source>
</reference>
<name>A0ABW8RDG3_9BACI</name>
<dbReference type="InterPro" id="IPR000602">
    <property type="entry name" value="Glyco_hydro_38_N"/>
</dbReference>
<proteinExistence type="inferred from homology"/>
<dbReference type="InterPro" id="IPR037094">
    <property type="entry name" value="Glyco_hydro_38_cen_sf"/>
</dbReference>
<dbReference type="SUPFAM" id="SSF88688">
    <property type="entry name" value="Families 57/38 glycoside transferase middle domain"/>
    <property type="match status" value="1"/>
</dbReference>
<gene>
    <name evidence="6" type="ORF">ACJEBI_08455</name>
</gene>
<keyword evidence="7" id="KW-1185">Reference proteome</keyword>
<dbReference type="Proteomes" id="UP001623041">
    <property type="component" value="Unassembled WGS sequence"/>
</dbReference>
<feature type="domain" description="Glycoside hydrolase family 38 central" evidence="5">
    <location>
        <begin position="517"/>
        <end position="597"/>
    </location>
</feature>
<dbReference type="SUPFAM" id="SSF74650">
    <property type="entry name" value="Galactose mutarotase-like"/>
    <property type="match status" value="1"/>
</dbReference>
<dbReference type="InterPro" id="IPR011330">
    <property type="entry name" value="Glyco_hydro/deAcase_b/a-brl"/>
</dbReference>
<dbReference type="EMBL" id="JBJHQH010000005">
    <property type="protein sequence ID" value="MFK9091510.1"/>
    <property type="molecule type" value="Genomic_DNA"/>
</dbReference>
<comment type="caution">
    <text evidence="6">The sequence shown here is derived from an EMBL/GenBank/DDBJ whole genome shotgun (WGS) entry which is preliminary data.</text>
</comment>
<evidence type="ECO:0000313" key="7">
    <source>
        <dbReference type="Proteomes" id="UP001623041"/>
    </source>
</evidence>
<dbReference type="SUPFAM" id="SSF88713">
    <property type="entry name" value="Glycoside hydrolase/deacetylase"/>
    <property type="match status" value="1"/>
</dbReference>
<dbReference type="InterPro" id="IPR041147">
    <property type="entry name" value="GH38_C"/>
</dbReference>
<evidence type="ECO:0000256" key="2">
    <source>
        <dbReference type="ARBA" id="ARBA00022723"/>
    </source>
</evidence>
<dbReference type="InterPro" id="IPR027291">
    <property type="entry name" value="Glyco_hydro_38_N_sf"/>
</dbReference>
<dbReference type="InterPro" id="IPR011013">
    <property type="entry name" value="Gal_mutarotase_sf_dom"/>
</dbReference>
<dbReference type="Gene3D" id="1.20.1270.50">
    <property type="entry name" value="Glycoside hydrolase family 38, central domain"/>
    <property type="match status" value="1"/>
</dbReference>
<evidence type="ECO:0000256" key="3">
    <source>
        <dbReference type="ARBA" id="ARBA00022801"/>
    </source>
</evidence>
<keyword evidence="4" id="KW-0326">Glycosidase</keyword>
<evidence type="ECO:0000256" key="1">
    <source>
        <dbReference type="ARBA" id="ARBA00009792"/>
    </source>
</evidence>
<dbReference type="Pfam" id="PF09261">
    <property type="entry name" value="Alpha-mann_mid"/>
    <property type="match status" value="1"/>
</dbReference>
<sequence length="1043" mass="120702">MFWTEQKLAARIKELDPYRYREKINIPSFRFQLDSEGTVGTYPPQDGKGTTIKLGDTWAGRDLYAWLMTEVAIPKEWSGETVVGFFDFGITDGGHNSGFESLLFVNGQPYQGVDANHKEVFFPEELAGTTVQLTFRLWSGLEGGGVPKEQIHILKQAEISCLDLTVDDLYFTSKAVLQAVGVMDDNRPEREELLIEVNKAFNLLDWTNPGSVEFYDSLHHAQHQLKRGMEKMEKHHPVTIHAVGHTHIDVAWLWRLKHTREKAARSFSTVLRLMERYPEYYFQQAQPQLYEYIKQDYPVIYENISKRVEEGKWEPDGGMWVEPDCNLPSGESFVRQLLHGTRFFRKEFGVECQYLWLPDVFGYSWTLPQILQKSGIKTFATTKISWNQYNRMPHDLFRWRGIDGTEILTYFITTPYPGRKGFGADYNSLMTAETTVGAWEVFKDKGITKDILVTYGYGDGGGGVNREMLEMRRRLNEVPGIPKVITGKAGDYFDHLHHQVEHTDHYVHTWDGELYLEYHRGTYTSQAYNKKSNRKLEFLLQETEFLSVIGSVVKNNWSLYPSKKLSDAWKILLRNQFHDIIPGSSIHEVYEDSREEYNQAKELVFFSKDQVVQEVTVGEASGTFTVINGASWERNDLVKIPVAKDCEYGVWRGSKGEILPAEKSGDTWIVQTKVPGTGFTSIKFEPKAGDCAQDSVFHIENHHMVTPYYEIEWNDCGQLSRIYDIEAKREILKGNQCGNVLQLFEDKPLRWDAWDIDIFYQEKMKEISSLKHLEVSEINSIRAVIHFTWEYNQSLIHQDMIVYAHSRRIDFETKVDWHEKHQLLKVAFPVEIRSNEATYDIQFGNVKRPTHWNTSWDYARFETVGHQWADLSEQGYGISLLNDCKYGYDIKDSTIRLSLLRASTYPDHSQDQGEHTFIYSLLPHQGDWIEGSTVQEAWDVNQPLSFFQGKIIDDGLSLFKMSADYVMVDAIKKAEDGQQVILRLHEFTGQRGVVEIESYFHISSWQETDLMERAIGPVVEAGNITFHIKPYEIKTFLVNLKMK</sequence>
<dbReference type="PANTHER" id="PTHR46017">
    <property type="entry name" value="ALPHA-MANNOSIDASE 2C1"/>
    <property type="match status" value="1"/>
</dbReference>
<keyword evidence="2" id="KW-0479">Metal-binding</keyword>
<dbReference type="PANTHER" id="PTHR46017:SF1">
    <property type="entry name" value="ALPHA-MANNOSIDASE 2C1"/>
    <property type="match status" value="1"/>
</dbReference>
<dbReference type="RefSeq" id="WP_406580153.1">
    <property type="nucleotide sequence ID" value="NZ_JBJHQH010000005.1"/>
</dbReference>
<dbReference type="Gene3D" id="2.70.98.30">
    <property type="entry name" value="Golgi alpha-mannosidase II, domain 4"/>
    <property type="match status" value="1"/>
</dbReference>
<dbReference type="InterPro" id="IPR011682">
    <property type="entry name" value="Glyco_hydro_38_C"/>
</dbReference>
<protein>
    <submittedName>
        <fullName evidence="6">Alpha-mannosidase</fullName>
    </submittedName>
</protein>
<organism evidence="6 7">
    <name type="scientific">Bacillus salipaludis</name>
    <dbReference type="NCBI Taxonomy" id="2547811"/>
    <lineage>
        <taxon>Bacteria</taxon>
        <taxon>Bacillati</taxon>
        <taxon>Bacillota</taxon>
        <taxon>Bacilli</taxon>
        <taxon>Bacillales</taxon>
        <taxon>Bacillaceae</taxon>
        <taxon>Bacillus</taxon>
    </lineage>
</organism>
<dbReference type="Pfam" id="PF17677">
    <property type="entry name" value="Glyco_hydro38C2"/>
    <property type="match status" value="1"/>
</dbReference>
<dbReference type="InterPro" id="IPR028995">
    <property type="entry name" value="Glyco_hydro_57/38_cen_sf"/>
</dbReference>
<evidence type="ECO:0000313" key="6">
    <source>
        <dbReference type="EMBL" id="MFK9091510.1"/>
    </source>
</evidence>
<dbReference type="CDD" id="cd10789">
    <property type="entry name" value="GH38N_AMII_ER_cytosolic"/>
    <property type="match status" value="1"/>
</dbReference>
<dbReference type="SMART" id="SM00872">
    <property type="entry name" value="Alpha-mann_mid"/>
    <property type="match status" value="1"/>
</dbReference>
<dbReference type="Pfam" id="PF07748">
    <property type="entry name" value="Glyco_hydro_38C"/>
    <property type="match status" value="1"/>
</dbReference>
<dbReference type="Gene3D" id="3.20.110.10">
    <property type="entry name" value="Glycoside hydrolase 38, N terminal domain"/>
    <property type="match status" value="1"/>
</dbReference>
<keyword evidence="3" id="KW-0378">Hydrolase</keyword>